<evidence type="ECO:0000313" key="3">
    <source>
        <dbReference type="Proteomes" id="UP000554766"/>
    </source>
</evidence>
<reference evidence="2 3" key="1">
    <citation type="journal article" date="2020" name="Nat. Commun.">
        <title>The structures of two archaeal type IV pili illuminate evolutionary relationships.</title>
        <authorList>
            <person name="Wang F."/>
            <person name="Baquero D.P."/>
            <person name="Su Z."/>
            <person name="Beltran L.C."/>
            <person name="Prangishvili D."/>
            <person name="Krupovic M."/>
            <person name="Egelman E.H."/>
        </authorList>
    </citation>
    <scope>NUCLEOTIDE SEQUENCE [LARGE SCALE GENOMIC DNA]</scope>
    <source>
        <strain evidence="2 3">2GA</strain>
    </source>
</reference>
<protein>
    <submittedName>
        <fullName evidence="2">Uncharacterized protein</fullName>
    </submittedName>
</protein>
<dbReference type="AlphaFoldDB" id="A0A7L4PDB2"/>
<proteinExistence type="predicted"/>
<evidence type="ECO:0000313" key="2">
    <source>
        <dbReference type="EMBL" id="NYR15990.1"/>
    </source>
</evidence>
<dbReference type="EMBL" id="JAAVJF010000004">
    <property type="protein sequence ID" value="NYR15990.1"/>
    <property type="molecule type" value="Genomic_DNA"/>
</dbReference>
<dbReference type="Proteomes" id="UP000554766">
    <property type="component" value="Unassembled WGS sequence"/>
</dbReference>
<keyword evidence="1" id="KW-1133">Transmembrane helix</keyword>
<sequence>MKLIIYTLLIITLVAGAVVEVRDGLEFPVANATVCVSGQCVITNATGFAEVPQGEVEIYVEGILVWRTHATGHEVATIYKLETLDIEPLNAGGVLTLKMVKLINGTYRDVEIQFFNNTLSKAIPVGNINYPVEIYILQLQDHHLKTPAVVKTTLWNTKIDLKSLGLVEVCRISTYPPIRQVYVYVNQTLTAVGEAVVTAYLIPGLSYRGVVETYALTPNGSSYAVEFNPLEYCNKSLVVNATHLVVRAVDSFSTVRRDWKIKVAGNVYSGEADLWVLQGVPYTITVEAGFSNKSLTIIANKSSDYILVTIENAYLDLAYTQPPRKVYIYGNYTVIATMPRRVELPPGVYTVVADFVNRNETYTVVLKPGETKQLVVGQKVTTSQNRETGTGGEMGASTYAFISVIVAIVLAAAAAALRATPRRRRQGRGQSRS</sequence>
<comment type="caution">
    <text evidence="2">The sequence shown here is derived from an EMBL/GenBank/DDBJ whole genome shotgun (WGS) entry which is preliminary data.</text>
</comment>
<accession>A0A7L4PDB2</accession>
<keyword evidence="1" id="KW-0472">Membrane</keyword>
<dbReference type="RefSeq" id="WP_179790617.1">
    <property type="nucleotide sequence ID" value="NZ_JAAVJF010000004.1"/>
</dbReference>
<feature type="transmembrane region" description="Helical" evidence="1">
    <location>
        <begin position="399"/>
        <end position="419"/>
    </location>
</feature>
<gene>
    <name evidence="2" type="ORF">HC235_08625</name>
</gene>
<keyword evidence="3" id="KW-1185">Reference proteome</keyword>
<name>A0A7L4PDB2_9CREN</name>
<keyword evidence="1" id="KW-0812">Transmembrane</keyword>
<evidence type="ECO:0000256" key="1">
    <source>
        <dbReference type="SAM" id="Phobius"/>
    </source>
</evidence>
<organism evidence="2 3">
    <name type="scientific">Pyrobaculum arsenaticum</name>
    <dbReference type="NCBI Taxonomy" id="121277"/>
    <lineage>
        <taxon>Archaea</taxon>
        <taxon>Thermoproteota</taxon>
        <taxon>Thermoprotei</taxon>
        <taxon>Thermoproteales</taxon>
        <taxon>Thermoproteaceae</taxon>
        <taxon>Pyrobaculum</taxon>
    </lineage>
</organism>